<proteinExistence type="predicted"/>
<reference evidence="2 3" key="1">
    <citation type="submission" date="2016-12" db="EMBL/GenBank/DDBJ databases">
        <title>Study of bacterial adaptation to deep sea.</title>
        <authorList>
            <person name="Song J."/>
            <person name="Yoshizawa S."/>
            <person name="Kogure K."/>
        </authorList>
    </citation>
    <scope>NUCLEOTIDE SEQUENCE [LARGE SCALE GENOMIC DNA]</scope>
    <source>
        <strain evidence="2 3">SAORIC-165</strain>
    </source>
</reference>
<keyword evidence="3" id="KW-1185">Reference proteome</keyword>
<accession>A0A2S7TYL7</accession>
<name>A0A2S7TYL7_9BACT</name>
<sequence length="462" mass="52418">MSNYILLSLITLAALAPTLVAEPPNKLSRVNFTNGDKVSGTIVNMEANLLDFKSTLFPKNVFFNKSAILDLELDQTQPSIGINFAQADHVAVLQLESRYRQEEQRDTLRGQLIQIADDHVLLSTWYAGELKIQRNLIHSIKIKSNQSGLYQGPNSLEEWHEGNSARSWKFKDNALVSGKSRGVISKDIGLLDQSVLKFKLQWKNTIALTLNLFADSPEVGKVENFYELRMQSNYLRMKKVIKNERPPQINRMSNTSYSHAKKSAEYAIYMDKNKGVFHVFINGNKVQTFTDNAATPKLLGSSIYLRNENEKVMRISNMSLEKWNGTIPTPEDEKALNQLKGDGQRILLANGDAVVGKIGLIKNGMLDIKTEHADLKLPLFGIRDLKLPSTEKNQPKMEPNDVKAHFKGGGWIILNVSSIDKEFVHCKHEAIGNHKFRIDAFEKIEFSIYKRSYNKIRKDQAW</sequence>
<dbReference type="OrthoDB" id="191035at2"/>
<keyword evidence="1" id="KW-0732">Signal</keyword>
<feature type="chain" id="PRO_5015689598" description="3-keto-disaccharide hydrolase domain-containing protein" evidence="1">
    <location>
        <begin position="22"/>
        <end position="462"/>
    </location>
</feature>
<gene>
    <name evidence="2" type="ORF">BSZ32_04600</name>
</gene>
<dbReference type="Proteomes" id="UP000239907">
    <property type="component" value="Unassembled WGS sequence"/>
</dbReference>
<evidence type="ECO:0000313" key="3">
    <source>
        <dbReference type="Proteomes" id="UP000239907"/>
    </source>
</evidence>
<dbReference type="EMBL" id="MQWA01000001">
    <property type="protein sequence ID" value="PQJ27848.1"/>
    <property type="molecule type" value="Genomic_DNA"/>
</dbReference>
<evidence type="ECO:0000313" key="2">
    <source>
        <dbReference type="EMBL" id="PQJ27848.1"/>
    </source>
</evidence>
<comment type="caution">
    <text evidence="2">The sequence shown here is derived from an EMBL/GenBank/DDBJ whole genome shotgun (WGS) entry which is preliminary data.</text>
</comment>
<evidence type="ECO:0008006" key="4">
    <source>
        <dbReference type="Google" id="ProtNLM"/>
    </source>
</evidence>
<organism evidence="2 3">
    <name type="scientific">Rubritalea profundi</name>
    <dbReference type="NCBI Taxonomy" id="1658618"/>
    <lineage>
        <taxon>Bacteria</taxon>
        <taxon>Pseudomonadati</taxon>
        <taxon>Verrucomicrobiota</taxon>
        <taxon>Verrucomicrobiia</taxon>
        <taxon>Verrucomicrobiales</taxon>
        <taxon>Rubritaleaceae</taxon>
        <taxon>Rubritalea</taxon>
    </lineage>
</organism>
<dbReference type="RefSeq" id="WP_105042341.1">
    <property type="nucleotide sequence ID" value="NZ_MQWA01000001.1"/>
</dbReference>
<dbReference type="AlphaFoldDB" id="A0A2S7TYL7"/>
<evidence type="ECO:0000256" key="1">
    <source>
        <dbReference type="SAM" id="SignalP"/>
    </source>
</evidence>
<protein>
    <recommendedName>
        <fullName evidence="4">3-keto-disaccharide hydrolase domain-containing protein</fullName>
    </recommendedName>
</protein>
<feature type="signal peptide" evidence="1">
    <location>
        <begin position="1"/>
        <end position="21"/>
    </location>
</feature>